<dbReference type="AlphaFoldDB" id="A0A6L2MB90"/>
<name>A0A6L2MB90_TANCI</name>
<dbReference type="InterPro" id="IPR043128">
    <property type="entry name" value="Rev_trsase/Diguanyl_cyclase"/>
</dbReference>
<dbReference type="InterPro" id="IPR012337">
    <property type="entry name" value="RNaseH-like_sf"/>
</dbReference>
<organism evidence="2">
    <name type="scientific">Tanacetum cinerariifolium</name>
    <name type="common">Dalmatian daisy</name>
    <name type="synonym">Chrysanthemum cinerariifolium</name>
    <dbReference type="NCBI Taxonomy" id="118510"/>
    <lineage>
        <taxon>Eukaryota</taxon>
        <taxon>Viridiplantae</taxon>
        <taxon>Streptophyta</taxon>
        <taxon>Embryophyta</taxon>
        <taxon>Tracheophyta</taxon>
        <taxon>Spermatophyta</taxon>
        <taxon>Magnoliopsida</taxon>
        <taxon>eudicotyledons</taxon>
        <taxon>Gunneridae</taxon>
        <taxon>Pentapetalae</taxon>
        <taxon>asterids</taxon>
        <taxon>campanulids</taxon>
        <taxon>Asterales</taxon>
        <taxon>Asteraceae</taxon>
        <taxon>Asteroideae</taxon>
        <taxon>Anthemideae</taxon>
        <taxon>Anthemidinae</taxon>
        <taxon>Tanacetum</taxon>
    </lineage>
</organism>
<evidence type="ECO:0000313" key="2">
    <source>
        <dbReference type="EMBL" id="GEU70517.1"/>
    </source>
</evidence>
<dbReference type="InterPro" id="IPR050951">
    <property type="entry name" value="Retrovirus_Pol_polyprotein"/>
</dbReference>
<dbReference type="Gene3D" id="3.30.420.10">
    <property type="entry name" value="Ribonuclease H-like superfamily/Ribonuclease H"/>
    <property type="match status" value="1"/>
</dbReference>
<dbReference type="InterPro" id="IPR001584">
    <property type="entry name" value="Integrase_cat-core"/>
</dbReference>
<protein>
    <submittedName>
        <fullName evidence="2">Pro-Pol polyprotein</fullName>
    </submittedName>
</protein>
<comment type="caution">
    <text evidence="2">The sequence shown here is derived from an EMBL/GenBank/DDBJ whole genome shotgun (WGS) entry which is preliminary data.</text>
</comment>
<dbReference type="SUPFAM" id="SSF53098">
    <property type="entry name" value="Ribonuclease H-like"/>
    <property type="match status" value="1"/>
</dbReference>
<dbReference type="PROSITE" id="PS50994">
    <property type="entry name" value="INTEGRASE"/>
    <property type="match status" value="1"/>
</dbReference>
<dbReference type="EMBL" id="BKCJ010006128">
    <property type="protein sequence ID" value="GEU70517.1"/>
    <property type="molecule type" value="Genomic_DNA"/>
</dbReference>
<dbReference type="GO" id="GO:0003676">
    <property type="term" value="F:nucleic acid binding"/>
    <property type="evidence" value="ECO:0007669"/>
    <property type="project" value="InterPro"/>
</dbReference>
<dbReference type="InterPro" id="IPR043502">
    <property type="entry name" value="DNA/RNA_pol_sf"/>
</dbReference>
<accession>A0A6L2MB90</accession>
<gene>
    <name evidence="2" type="ORF">Tci_042495</name>
</gene>
<sequence>MTVVKNEKNKLIPQRTVTGWRVCIDYCKLNNTTQKDHFPLSYIYQMLERLAGHEYYYFLDEFLGYSQIPITPEDQEKTTFTCPYGTFAYKQMPFRLCNSSATFQRCMTAIFHELIENSMETIVFTDHSALRYLFTKQDAKTPTRCILLLQEFNIEIHNKKGAKNLAAGHLSRLKKTDLGKLTKAEIRDLFPEERLMVVSDNNNEPCGPSGRHHGIATTARKVFEYWPHIFRNARRLVQVCDACQRADNISSRDETPQKYIQVYEIFNVRGIDFMRPFPSSNRIKYILVAIDYVSKWVEAQAFPTSDTRNVVNFLKILFVRFGIPKALSSTRGTHLCNYQMEKAMKRYGVVHDSPSHITRR</sequence>
<proteinExistence type="predicted"/>
<dbReference type="PANTHER" id="PTHR37984">
    <property type="entry name" value="PROTEIN CBG26694"/>
    <property type="match status" value="1"/>
</dbReference>
<dbReference type="SUPFAM" id="SSF56672">
    <property type="entry name" value="DNA/RNA polymerases"/>
    <property type="match status" value="1"/>
</dbReference>
<dbReference type="InterPro" id="IPR036397">
    <property type="entry name" value="RNaseH_sf"/>
</dbReference>
<dbReference type="GO" id="GO:0015074">
    <property type="term" value="P:DNA integration"/>
    <property type="evidence" value="ECO:0007669"/>
    <property type="project" value="InterPro"/>
</dbReference>
<reference evidence="2" key="1">
    <citation type="journal article" date="2019" name="Sci. Rep.">
        <title>Draft genome of Tanacetum cinerariifolium, the natural source of mosquito coil.</title>
        <authorList>
            <person name="Yamashiro T."/>
            <person name="Shiraishi A."/>
            <person name="Satake H."/>
            <person name="Nakayama K."/>
        </authorList>
    </citation>
    <scope>NUCLEOTIDE SEQUENCE</scope>
</reference>
<dbReference type="CDD" id="cd01647">
    <property type="entry name" value="RT_LTR"/>
    <property type="match status" value="1"/>
</dbReference>
<feature type="domain" description="Integrase catalytic" evidence="1">
    <location>
        <begin position="252"/>
        <end position="360"/>
    </location>
</feature>
<dbReference type="Gene3D" id="3.30.70.270">
    <property type="match status" value="1"/>
</dbReference>
<dbReference type="Pfam" id="PF00078">
    <property type="entry name" value="RVT_1"/>
    <property type="match status" value="1"/>
</dbReference>
<evidence type="ECO:0000259" key="1">
    <source>
        <dbReference type="PROSITE" id="PS50994"/>
    </source>
</evidence>
<dbReference type="InterPro" id="IPR000477">
    <property type="entry name" value="RT_dom"/>
</dbReference>
<dbReference type="Gene3D" id="3.10.10.10">
    <property type="entry name" value="HIV Type 1 Reverse Transcriptase, subunit A, domain 1"/>
    <property type="match status" value="1"/>
</dbReference>
<dbReference type="PANTHER" id="PTHR37984:SF5">
    <property type="entry name" value="PROTEIN NYNRIN-LIKE"/>
    <property type="match status" value="1"/>
</dbReference>